<dbReference type="GO" id="GO:0017040">
    <property type="term" value="F:N-acylsphingosine amidohydrolase activity"/>
    <property type="evidence" value="ECO:0007669"/>
    <property type="project" value="UniProtKB-EC"/>
</dbReference>
<organism evidence="4 5">
    <name type="scientific">Eutypa lata (strain UCR-EL1)</name>
    <name type="common">Grapevine dieback disease fungus</name>
    <name type="synonym">Eutypa armeniacae</name>
    <dbReference type="NCBI Taxonomy" id="1287681"/>
    <lineage>
        <taxon>Eukaryota</taxon>
        <taxon>Fungi</taxon>
        <taxon>Dikarya</taxon>
        <taxon>Ascomycota</taxon>
        <taxon>Pezizomycotina</taxon>
        <taxon>Sordariomycetes</taxon>
        <taxon>Xylariomycetidae</taxon>
        <taxon>Xylariales</taxon>
        <taxon>Diatrypaceae</taxon>
        <taxon>Eutypa</taxon>
    </lineage>
</organism>
<evidence type="ECO:0000256" key="2">
    <source>
        <dbReference type="SAM" id="MobiDB-lite"/>
    </source>
</evidence>
<dbReference type="KEGG" id="ela:UCREL1_2437"/>
<dbReference type="Proteomes" id="UP000012174">
    <property type="component" value="Unassembled WGS sequence"/>
</dbReference>
<evidence type="ECO:0000313" key="4">
    <source>
        <dbReference type="EMBL" id="EMR70524.1"/>
    </source>
</evidence>
<protein>
    <recommendedName>
        <fullName evidence="1">ceramidase</fullName>
        <ecNumber evidence="1">3.5.1.23</ecNumber>
    </recommendedName>
</protein>
<evidence type="ECO:0000256" key="1">
    <source>
        <dbReference type="ARBA" id="ARBA00011891"/>
    </source>
</evidence>
<dbReference type="PANTHER" id="PTHR28583">
    <property type="entry name" value="ACID AMIDASE"/>
    <property type="match status" value="1"/>
</dbReference>
<dbReference type="EC" id="3.5.1.23" evidence="1"/>
<feature type="compositionally biased region" description="Low complexity" evidence="2">
    <location>
        <begin position="254"/>
        <end position="263"/>
    </location>
</feature>
<keyword evidence="4" id="KW-0378">Hydrolase</keyword>
<feature type="compositionally biased region" description="Pro residues" evidence="2">
    <location>
        <begin position="381"/>
        <end position="390"/>
    </location>
</feature>
<dbReference type="PANTHER" id="PTHR28583:SF1">
    <property type="entry name" value="ACID CERAMIDASE"/>
    <property type="match status" value="1"/>
</dbReference>
<sequence>MAPTSARNRVVPTYTIDLATPPQLRYAKLAEDFGERMRSIQHLFDELLALLFPAAIVRKSVKLLARTALHRLRSDDETQEIRGLAQATGIDLYLFVVFNTVLDYLLGCTSGAVRVKPSKATAGTAGGSAKKGAKPGSPENPFRLLHFRTLDWGMDRLRDLLVVLEFVDSSSSESPDRVLARSITYAGFIGTLTAVRENMSISMNFRPNHTCHTHSLWLHQFLVLVGRRHSLPSILRSFILDGVYPQQRGASSSSVVGTAATASPGPRPPPKPQNLKDEARRLAATTSAPCYLVLCDGTEVVAIEKDLTEGSIRSSTDFLVHTNHDVHEAEASSDPDVVPGVTMHASSVSLLSFEEWLEDSTNRRDSVAKKWRRHVQKYYPTPTPAAPAPPRLSTESVSSTTRRQSRRQQQQKQNGNGNANGNHSSGNDRISSNEDGDDGDKEKPNITLATLKRWIQADPVTNNCTHFSCIMDPKMGEIRWMESLDPPEEDEEEEEQTV</sequence>
<dbReference type="OrthoDB" id="5273684at2759"/>
<accession>M7SVB0</accession>
<reference evidence="5" key="1">
    <citation type="journal article" date="2013" name="Genome Announc.">
        <title>Draft genome sequence of the grapevine dieback fungus Eutypa lata UCR-EL1.</title>
        <authorList>
            <person name="Blanco-Ulate B."/>
            <person name="Rolshausen P.E."/>
            <person name="Cantu D."/>
        </authorList>
    </citation>
    <scope>NUCLEOTIDE SEQUENCE [LARGE SCALE GENOMIC DNA]</scope>
    <source>
        <strain evidence="5">UCR-EL1</strain>
    </source>
</reference>
<feature type="compositionally biased region" description="Low complexity" evidence="2">
    <location>
        <begin position="396"/>
        <end position="427"/>
    </location>
</feature>
<gene>
    <name evidence="4" type="ORF">UCREL1_2437</name>
</gene>
<evidence type="ECO:0000313" key="5">
    <source>
        <dbReference type="Proteomes" id="UP000012174"/>
    </source>
</evidence>
<dbReference type="HOGENOM" id="CLU_051035_0_0_1"/>
<evidence type="ECO:0000259" key="3">
    <source>
        <dbReference type="Pfam" id="PF15508"/>
    </source>
</evidence>
<proteinExistence type="predicted"/>
<feature type="region of interest" description="Disordered" evidence="2">
    <location>
        <begin position="378"/>
        <end position="444"/>
    </location>
</feature>
<dbReference type="Pfam" id="PF15508">
    <property type="entry name" value="NAAA-beta"/>
    <property type="match status" value="1"/>
</dbReference>
<dbReference type="InterPro" id="IPR029130">
    <property type="entry name" value="Acid_ceramidase_N"/>
</dbReference>
<feature type="domain" description="Acid ceramidase N-terminal" evidence="3">
    <location>
        <begin position="11"/>
        <end position="66"/>
    </location>
</feature>
<dbReference type="EMBL" id="KB705849">
    <property type="protein sequence ID" value="EMR70524.1"/>
    <property type="molecule type" value="Genomic_DNA"/>
</dbReference>
<feature type="region of interest" description="Disordered" evidence="2">
    <location>
        <begin position="254"/>
        <end position="275"/>
    </location>
</feature>
<dbReference type="OMA" id="MMHFRTL"/>
<dbReference type="STRING" id="1287681.M7SVB0"/>
<name>M7SVB0_EUTLA</name>
<keyword evidence="5" id="KW-1185">Reference proteome</keyword>
<dbReference type="eggNOG" id="ENOG502REHN">
    <property type="taxonomic scope" value="Eukaryota"/>
</dbReference>
<dbReference type="AlphaFoldDB" id="M7SVB0"/>